<dbReference type="EMBL" id="ACEB01000039">
    <property type="protein sequence ID" value="EEG26040.1"/>
    <property type="molecule type" value="Genomic_DNA"/>
</dbReference>
<evidence type="ECO:0000313" key="2">
    <source>
        <dbReference type="EMBL" id="EEG26040.1"/>
    </source>
</evidence>
<evidence type="ECO:0000313" key="3">
    <source>
        <dbReference type="Proteomes" id="UP000006247"/>
    </source>
</evidence>
<comment type="caution">
    <text evidence="2">The sequence shown here is derived from an EMBL/GenBank/DDBJ whole genome shotgun (WGS) entry which is preliminary data.</text>
</comment>
<accession>C0E607</accession>
<proteinExistence type="predicted"/>
<dbReference type="Proteomes" id="UP000006247">
    <property type="component" value="Unassembled WGS sequence"/>
</dbReference>
<feature type="region of interest" description="Disordered" evidence="1">
    <location>
        <begin position="45"/>
        <end position="66"/>
    </location>
</feature>
<reference evidence="2 3" key="1">
    <citation type="submission" date="2009-01" db="EMBL/GenBank/DDBJ databases">
        <authorList>
            <person name="Fulton L."/>
            <person name="Clifton S."/>
            <person name="Chinwalla A.T."/>
            <person name="Mitreva M."/>
            <person name="Sodergren E."/>
            <person name="Weinstock G."/>
            <person name="Clifton S."/>
            <person name="Dooling D.J."/>
            <person name="Fulton B."/>
            <person name="Minx P."/>
            <person name="Pepin K.H."/>
            <person name="Johnson M."/>
            <person name="Bhonagiri V."/>
            <person name="Nash W.E."/>
            <person name="Mardis E.R."/>
            <person name="Wilson R.K."/>
        </authorList>
    </citation>
    <scope>NUCLEOTIDE SEQUENCE [LARGE SCALE GENOMIC DNA]</scope>
    <source>
        <strain evidence="2 3">ATCC 33806</strain>
    </source>
</reference>
<sequence>MGCINTEKPGSLARFLPRFLREQTYHSYAPCASSAAQLLSLSSTSEGTDLGWYRPEPELRTPDTPP</sequence>
<gene>
    <name evidence="2" type="ORF">CORMATOL_02439</name>
</gene>
<dbReference type="HOGENOM" id="CLU_2823822_0_0_11"/>
<protein>
    <submittedName>
        <fullName evidence="2">Uncharacterized protein</fullName>
    </submittedName>
</protein>
<dbReference type="AlphaFoldDB" id="C0E607"/>
<evidence type="ECO:0000256" key="1">
    <source>
        <dbReference type="SAM" id="MobiDB-lite"/>
    </source>
</evidence>
<feature type="compositionally biased region" description="Basic and acidic residues" evidence="1">
    <location>
        <begin position="55"/>
        <end position="66"/>
    </location>
</feature>
<organism evidence="2 3">
    <name type="scientific">Corynebacterium matruchotii ATCC 33806</name>
    <dbReference type="NCBI Taxonomy" id="566549"/>
    <lineage>
        <taxon>Bacteria</taxon>
        <taxon>Bacillati</taxon>
        <taxon>Actinomycetota</taxon>
        <taxon>Actinomycetes</taxon>
        <taxon>Mycobacteriales</taxon>
        <taxon>Corynebacteriaceae</taxon>
        <taxon>Corynebacterium</taxon>
    </lineage>
</organism>
<name>C0E607_9CORY</name>